<comment type="caution">
    <text evidence="1">The sequence shown here is derived from an EMBL/GenBank/DDBJ whole genome shotgun (WGS) entry which is preliminary data.</text>
</comment>
<evidence type="ECO:0000313" key="2">
    <source>
        <dbReference type="Proteomes" id="UP001172680"/>
    </source>
</evidence>
<sequence length="733" mass="81602">MAPLSQGPSCWILLINCHSMASLPVVLALSSVALLLILLVNRIRAYRRLAHIPGPRLAGFSRLWMVRANISGRNHEYLAEVTAKYGSLARIGPNHLLTSDEGLIRRINAPRSPYRRSGWYSTFRFKPRADNLISEVNEEKHDELRRKMAAGYSGKEVPYLEDYVDKHIEKWVQVIRQRYVSTARELKPMDLGRAAQYFTLDVISDLAFNRPFGDLEADADKFDYIKVTGDAMGVMTLLTIFPGAHRWIEASYLVDLVAPSAKDKTGLGRVVGVAQQEIAPRYNDPDQKDSRDMLGSFIRHGLTQEEAESNSVLQMSVEPHLPPEAPADSTFHSMAGSDTSATVIRALFLYLITSPLVLAKLRSEIDGAIKDGRISSPIRDSEARQLPYLQACIREALRIYPPVTGILEKVVPPEGDTVNGIFIPGGTFIGQCTWALGRNVETYGLDVELFRPERWLDAQGEELRRMERNVDLVFSSGRFQCLGKPVALLELNKVFVELLRRFDISILNPYKPLVSDSRGIFLQKEFWAPAPDFKCTAAINGEFEEISLSTYTATSQWLLLCFIPMAWTFVCPTEIIAFSDAADYASVAFASTDSEYSLLAWANASRKDGGLGQINIPLLSDKNHRLSRAYGVLLEDEGVALRGMFLINPKGIVRQITINDLAVGRSVDEALRLLDAFQFTEKYGEVCPANWSPGRETIKADPHGNKAYLDKLYADTETAGGANGNGLRVVNGH</sequence>
<gene>
    <name evidence="1" type="ORF">H2199_005363</name>
</gene>
<proteinExistence type="predicted"/>
<organism evidence="1 2">
    <name type="scientific">Coniosporium tulheliwenetii</name>
    <dbReference type="NCBI Taxonomy" id="3383036"/>
    <lineage>
        <taxon>Eukaryota</taxon>
        <taxon>Fungi</taxon>
        <taxon>Dikarya</taxon>
        <taxon>Ascomycota</taxon>
        <taxon>Pezizomycotina</taxon>
        <taxon>Dothideomycetes</taxon>
        <taxon>Dothideomycetes incertae sedis</taxon>
        <taxon>Coniosporium</taxon>
    </lineage>
</organism>
<protein>
    <submittedName>
        <fullName evidence="1">Uncharacterized protein</fullName>
    </submittedName>
</protein>
<reference evidence="1" key="1">
    <citation type="submission" date="2022-10" db="EMBL/GenBank/DDBJ databases">
        <title>Culturing micro-colonial fungi from biological soil crusts in the Mojave desert and describing Neophaeococcomyces mojavensis, and introducing the new genera and species Taxawa tesnikishii.</title>
        <authorList>
            <person name="Kurbessoian T."/>
            <person name="Stajich J.E."/>
        </authorList>
    </citation>
    <scope>NUCLEOTIDE SEQUENCE</scope>
    <source>
        <strain evidence="1">JES_115</strain>
    </source>
</reference>
<evidence type="ECO:0000313" key="1">
    <source>
        <dbReference type="EMBL" id="KAJ9641393.1"/>
    </source>
</evidence>
<dbReference type="EMBL" id="JAPDRP010000015">
    <property type="protein sequence ID" value="KAJ9641393.1"/>
    <property type="molecule type" value="Genomic_DNA"/>
</dbReference>
<dbReference type="Proteomes" id="UP001172680">
    <property type="component" value="Unassembled WGS sequence"/>
</dbReference>
<name>A0ACC2Z155_9PEZI</name>
<accession>A0ACC2Z155</accession>
<keyword evidence="2" id="KW-1185">Reference proteome</keyword>